<feature type="transmembrane region" description="Helical" evidence="6">
    <location>
        <begin position="121"/>
        <end position="141"/>
    </location>
</feature>
<evidence type="ECO:0000256" key="5">
    <source>
        <dbReference type="ARBA" id="ARBA00023136"/>
    </source>
</evidence>
<gene>
    <name evidence="8" type="ORF">AXK12_02255</name>
</gene>
<feature type="domain" description="Major facilitator superfamily (MFS) profile" evidence="7">
    <location>
        <begin position="1"/>
        <end position="379"/>
    </location>
</feature>
<feature type="transmembrane region" description="Helical" evidence="6">
    <location>
        <begin position="267"/>
        <end position="286"/>
    </location>
</feature>
<keyword evidence="5 6" id="KW-0472">Membrane</keyword>
<dbReference type="InterPro" id="IPR050189">
    <property type="entry name" value="MFS_Efflux_Transporters"/>
</dbReference>
<dbReference type="InterPro" id="IPR036259">
    <property type="entry name" value="MFS_trans_sf"/>
</dbReference>
<evidence type="ECO:0000256" key="1">
    <source>
        <dbReference type="ARBA" id="ARBA00004651"/>
    </source>
</evidence>
<dbReference type="CDD" id="cd17324">
    <property type="entry name" value="MFS_NepI_like"/>
    <property type="match status" value="1"/>
</dbReference>
<feature type="transmembrane region" description="Helical" evidence="6">
    <location>
        <begin position="147"/>
        <end position="166"/>
    </location>
</feature>
<dbReference type="GO" id="GO:0022857">
    <property type="term" value="F:transmembrane transporter activity"/>
    <property type="evidence" value="ECO:0007669"/>
    <property type="project" value="InterPro"/>
</dbReference>
<organism evidence="8 9">
    <name type="scientific">Cephaloticoccus capnophilus</name>
    <dbReference type="NCBI Taxonomy" id="1548208"/>
    <lineage>
        <taxon>Bacteria</taxon>
        <taxon>Pseudomonadati</taxon>
        <taxon>Verrucomicrobiota</taxon>
        <taxon>Opitutia</taxon>
        <taxon>Opitutales</taxon>
        <taxon>Opitutaceae</taxon>
        <taxon>Cephaloticoccus</taxon>
    </lineage>
</organism>
<accession>A0A139SR51</accession>
<feature type="transmembrane region" description="Helical" evidence="6">
    <location>
        <begin position="200"/>
        <end position="218"/>
    </location>
</feature>
<reference evidence="8 9" key="1">
    <citation type="submission" date="2016-02" db="EMBL/GenBank/DDBJ databases">
        <authorList>
            <person name="Wen L."/>
            <person name="He K."/>
            <person name="Yang H."/>
        </authorList>
    </citation>
    <scope>NUCLEOTIDE SEQUENCE [LARGE SCALE GENOMIC DNA]</scope>
    <source>
        <strain evidence="8 9">CV41</strain>
    </source>
</reference>
<evidence type="ECO:0000313" key="8">
    <source>
        <dbReference type="EMBL" id="KXU37085.1"/>
    </source>
</evidence>
<feature type="transmembrane region" description="Helical" evidence="6">
    <location>
        <begin position="238"/>
        <end position="260"/>
    </location>
</feature>
<dbReference type="AlphaFoldDB" id="A0A139SR51"/>
<evidence type="ECO:0000256" key="3">
    <source>
        <dbReference type="ARBA" id="ARBA00022692"/>
    </source>
</evidence>
<feature type="transmembrane region" description="Helical" evidence="6">
    <location>
        <begin position="35"/>
        <end position="55"/>
    </location>
</feature>
<name>A0A139SR51_9BACT</name>
<protein>
    <submittedName>
        <fullName evidence="8">Transcriptional regulator</fullName>
    </submittedName>
</protein>
<keyword evidence="9" id="KW-1185">Reference proteome</keyword>
<dbReference type="Proteomes" id="UP000071392">
    <property type="component" value="Unassembled WGS sequence"/>
</dbReference>
<sequence>MSLCAFVLIASEFMPVSLLTPIAADLRVSEGQAGWGIGISGVFAVLTSLVVPRLAGTRDRRTLLLALTAIMGASGAIIAFAPNYPVYMLGRALIGVVVGGFWSLSVAVAMRLVPLDQVPRALAVFNGGNALATVLAAPLGSYLGALIGWRGVFLSLVPLAAATIVWQRLSLPKLPALGGEESGTQERGTSVFSVFVSQRVVTLGMLAVGLFFMGQFTLFTYVRPFLENVTGVNDASTLSLILFILGAAGVVGNALIGAVLRRSLYGTLITTALLMALLALGLLGLGQHLACVAVLLALWGMIGTAAPVGWWSWLAQTLPKNAETGGALMVAVIQLAIGSGSFIGGLLFDGFGYRATFATAAALLLAASALAALTHRETRVGAK</sequence>
<evidence type="ECO:0000256" key="2">
    <source>
        <dbReference type="ARBA" id="ARBA00022475"/>
    </source>
</evidence>
<dbReference type="OrthoDB" id="102502at2"/>
<evidence type="ECO:0000259" key="7">
    <source>
        <dbReference type="PROSITE" id="PS50850"/>
    </source>
</evidence>
<dbReference type="STRING" id="1548208.AXK12_02255"/>
<evidence type="ECO:0000313" key="9">
    <source>
        <dbReference type="Proteomes" id="UP000071392"/>
    </source>
</evidence>
<dbReference type="PANTHER" id="PTHR43124:SF5">
    <property type="entry name" value="PURINE RIBONUCLEOSIDE EFFLUX PUMP NEPI"/>
    <property type="match status" value="1"/>
</dbReference>
<keyword evidence="4 6" id="KW-1133">Transmembrane helix</keyword>
<dbReference type="EMBL" id="LSZP01000015">
    <property type="protein sequence ID" value="KXU37085.1"/>
    <property type="molecule type" value="Genomic_DNA"/>
</dbReference>
<keyword evidence="2" id="KW-1003">Cell membrane</keyword>
<dbReference type="PANTHER" id="PTHR43124">
    <property type="entry name" value="PURINE EFFLUX PUMP PBUE"/>
    <property type="match status" value="1"/>
</dbReference>
<feature type="transmembrane region" description="Helical" evidence="6">
    <location>
        <begin position="326"/>
        <end position="347"/>
    </location>
</feature>
<dbReference type="SUPFAM" id="SSF103473">
    <property type="entry name" value="MFS general substrate transporter"/>
    <property type="match status" value="1"/>
</dbReference>
<feature type="transmembrane region" description="Helical" evidence="6">
    <location>
        <begin position="292"/>
        <end position="314"/>
    </location>
</feature>
<dbReference type="InterPro" id="IPR020846">
    <property type="entry name" value="MFS_dom"/>
</dbReference>
<evidence type="ECO:0000256" key="6">
    <source>
        <dbReference type="SAM" id="Phobius"/>
    </source>
</evidence>
<comment type="caution">
    <text evidence="8">The sequence shown here is derived from an EMBL/GenBank/DDBJ whole genome shotgun (WGS) entry which is preliminary data.</text>
</comment>
<dbReference type="GO" id="GO:0005886">
    <property type="term" value="C:plasma membrane"/>
    <property type="evidence" value="ECO:0007669"/>
    <property type="project" value="UniProtKB-SubCell"/>
</dbReference>
<proteinExistence type="predicted"/>
<feature type="transmembrane region" description="Helical" evidence="6">
    <location>
        <begin position="88"/>
        <end position="109"/>
    </location>
</feature>
<dbReference type="PROSITE" id="PS50850">
    <property type="entry name" value="MFS"/>
    <property type="match status" value="1"/>
</dbReference>
<comment type="subcellular location">
    <subcellularLocation>
        <location evidence="1">Cell membrane</location>
        <topology evidence="1">Multi-pass membrane protein</topology>
    </subcellularLocation>
</comment>
<dbReference type="InterPro" id="IPR011701">
    <property type="entry name" value="MFS"/>
</dbReference>
<keyword evidence="3 6" id="KW-0812">Transmembrane</keyword>
<evidence type="ECO:0000256" key="4">
    <source>
        <dbReference type="ARBA" id="ARBA00022989"/>
    </source>
</evidence>
<feature type="transmembrane region" description="Helical" evidence="6">
    <location>
        <begin position="62"/>
        <end position="82"/>
    </location>
</feature>
<dbReference type="Pfam" id="PF07690">
    <property type="entry name" value="MFS_1"/>
    <property type="match status" value="1"/>
</dbReference>
<dbReference type="Gene3D" id="1.20.1250.20">
    <property type="entry name" value="MFS general substrate transporter like domains"/>
    <property type="match status" value="1"/>
</dbReference>
<feature type="transmembrane region" description="Helical" evidence="6">
    <location>
        <begin position="353"/>
        <end position="373"/>
    </location>
</feature>